<evidence type="ECO:0000313" key="2">
    <source>
        <dbReference type="Proteomes" id="UP000326799"/>
    </source>
</evidence>
<name>A0A5N6E655_9EURO</name>
<organism evidence="1 2">
    <name type="scientific">Aspergillus novoparasiticus</name>
    <dbReference type="NCBI Taxonomy" id="986946"/>
    <lineage>
        <taxon>Eukaryota</taxon>
        <taxon>Fungi</taxon>
        <taxon>Dikarya</taxon>
        <taxon>Ascomycota</taxon>
        <taxon>Pezizomycotina</taxon>
        <taxon>Eurotiomycetes</taxon>
        <taxon>Eurotiomycetidae</taxon>
        <taxon>Eurotiales</taxon>
        <taxon>Aspergillaceae</taxon>
        <taxon>Aspergillus</taxon>
        <taxon>Aspergillus subgen. Circumdati</taxon>
    </lineage>
</organism>
<dbReference type="EMBL" id="ML733882">
    <property type="protein sequence ID" value="KAB8212789.1"/>
    <property type="molecule type" value="Genomic_DNA"/>
</dbReference>
<dbReference type="AlphaFoldDB" id="A0A5N6E655"/>
<accession>A0A5N6E655</accession>
<reference evidence="1 2" key="1">
    <citation type="submission" date="2019-04" db="EMBL/GenBank/DDBJ databases">
        <title>Fungal friends and foes A comparative genomics study of 23 Aspergillus species from section Flavi.</title>
        <authorList>
            <consortium name="DOE Joint Genome Institute"/>
            <person name="Kjaerbolling I."/>
            <person name="Vesth T.C."/>
            <person name="Frisvad J.C."/>
            <person name="Nybo J.L."/>
            <person name="Theobald S."/>
            <person name="Kildgaard S."/>
            <person name="Petersen T.I."/>
            <person name="Kuo A."/>
            <person name="Sato A."/>
            <person name="Lyhne E.K."/>
            <person name="Kogle M.E."/>
            <person name="Wiebenga A."/>
            <person name="Kun R.S."/>
            <person name="Lubbers R.J."/>
            <person name="Makela M.R."/>
            <person name="Barry K."/>
            <person name="Chovatia M."/>
            <person name="Clum A."/>
            <person name="Daum C."/>
            <person name="Haridas S."/>
            <person name="He G."/>
            <person name="LaButti K."/>
            <person name="Lipzen A."/>
            <person name="Mondo S."/>
            <person name="Pangilinan J."/>
            <person name="Riley R."/>
            <person name="Salamov A."/>
            <person name="Simmons B.A."/>
            <person name="Magnuson J.K."/>
            <person name="Henrissat B."/>
            <person name="Mortensen U.H."/>
            <person name="Larsen T.O."/>
            <person name="De vries R.P."/>
            <person name="Grigoriev I.V."/>
            <person name="Machida M."/>
            <person name="Baker S.E."/>
            <person name="Andersen M.R."/>
        </authorList>
    </citation>
    <scope>NUCLEOTIDE SEQUENCE [LARGE SCALE GENOMIC DNA]</scope>
    <source>
        <strain evidence="1 2">CBS 126849</strain>
    </source>
</reference>
<evidence type="ECO:0000313" key="1">
    <source>
        <dbReference type="EMBL" id="KAB8212789.1"/>
    </source>
</evidence>
<keyword evidence="2" id="KW-1185">Reference proteome</keyword>
<gene>
    <name evidence="1" type="ORF">BDV33DRAFT_210859</name>
</gene>
<protein>
    <submittedName>
        <fullName evidence="1">Uncharacterized protein</fullName>
    </submittedName>
</protein>
<sequence>MPCQALGPLTDDADRKRIAQELAANNRHAWGESCEIAYVGWLVRPLYPSPWHPWGRSWPPALPLAQVWSSRVHPAREVRGNASASAPVLSSCLVSGLAPLPSPLTERNVRCVEPIVYLPQQ</sequence>
<dbReference type="Proteomes" id="UP000326799">
    <property type="component" value="Unassembled WGS sequence"/>
</dbReference>
<proteinExistence type="predicted"/>